<sequence length="139" mass="16396">MRFVLLILLSVLAPSLCAQTIYKCRDHKGQPLYQSFPCGGTKPPEKVWSGDYRQPTNAELWERYNRDQEWRRRQARENQPQYRYVAPSRGNSAAASRRASCAIARQEYNRVQADFKLNRNIDLLRRLESEIRRHCEVNP</sequence>
<protein>
    <submittedName>
        <fullName evidence="3">DUF4124 domain-containing protein</fullName>
    </submittedName>
</protein>
<dbReference type="EMBL" id="CP060719">
    <property type="protein sequence ID" value="QNN69610.1"/>
    <property type="molecule type" value="Genomic_DNA"/>
</dbReference>
<dbReference type="Pfam" id="PF13511">
    <property type="entry name" value="DUF4124"/>
    <property type="match status" value="1"/>
</dbReference>
<reference evidence="3 4" key="1">
    <citation type="submission" date="2020-08" db="EMBL/GenBank/DDBJ databases">
        <title>Genome sequence of Thermomonas carbonis KCTC 42013T.</title>
        <authorList>
            <person name="Hyun D.-W."/>
            <person name="Bae J.-W."/>
        </authorList>
    </citation>
    <scope>NUCLEOTIDE SEQUENCE [LARGE SCALE GENOMIC DNA]</scope>
    <source>
        <strain evidence="3 4">KCTC 42013</strain>
    </source>
</reference>
<feature type="chain" id="PRO_5028933235" evidence="1">
    <location>
        <begin position="19"/>
        <end position="139"/>
    </location>
</feature>
<keyword evidence="4" id="KW-1185">Reference proteome</keyword>
<organism evidence="3 4">
    <name type="scientific">Thermomonas carbonis</name>
    <dbReference type="NCBI Taxonomy" id="1463158"/>
    <lineage>
        <taxon>Bacteria</taxon>
        <taxon>Pseudomonadati</taxon>
        <taxon>Pseudomonadota</taxon>
        <taxon>Gammaproteobacteria</taxon>
        <taxon>Lysobacterales</taxon>
        <taxon>Lysobacteraceae</taxon>
        <taxon>Thermomonas</taxon>
    </lineage>
</organism>
<accession>A0A7G9SP35</accession>
<name>A0A7G9SP35_9GAMM</name>
<keyword evidence="1" id="KW-0732">Signal</keyword>
<dbReference type="Proteomes" id="UP000515804">
    <property type="component" value="Chromosome"/>
</dbReference>
<feature type="signal peptide" evidence="1">
    <location>
        <begin position="1"/>
        <end position="18"/>
    </location>
</feature>
<dbReference type="InterPro" id="IPR025392">
    <property type="entry name" value="DUF4124"/>
</dbReference>
<evidence type="ECO:0000259" key="2">
    <source>
        <dbReference type="Pfam" id="PF13511"/>
    </source>
</evidence>
<feature type="domain" description="DUF4124" evidence="2">
    <location>
        <begin position="8"/>
        <end position="47"/>
    </location>
</feature>
<dbReference type="AlphaFoldDB" id="A0A7G9SP35"/>
<evidence type="ECO:0000313" key="4">
    <source>
        <dbReference type="Proteomes" id="UP000515804"/>
    </source>
</evidence>
<proteinExistence type="predicted"/>
<gene>
    <name evidence="3" type="ORF">H9L16_13215</name>
</gene>
<evidence type="ECO:0000256" key="1">
    <source>
        <dbReference type="SAM" id="SignalP"/>
    </source>
</evidence>
<evidence type="ECO:0000313" key="3">
    <source>
        <dbReference type="EMBL" id="QNN69610.1"/>
    </source>
</evidence>
<dbReference type="KEGG" id="tcn:H9L16_13215"/>
<dbReference type="RefSeq" id="WP_187552128.1">
    <property type="nucleotide sequence ID" value="NZ_BMZL01000001.1"/>
</dbReference>